<reference evidence="6 7" key="1">
    <citation type="journal article" date="2014" name="Genome Announc.">
        <title>Draft genome sequence of the pathogenic fungus Scedosporium apiospermum.</title>
        <authorList>
            <person name="Vandeputte P."/>
            <person name="Ghamrawi S."/>
            <person name="Rechenmann M."/>
            <person name="Iltis A."/>
            <person name="Giraud S."/>
            <person name="Fleury M."/>
            <person name="Thornton C."/>
            <person name="Delhaes L."/>
            <person name="Meyer W."/>
            <person name="Papon N."/>
            <person name="Bouchara J.P."/>
        </authorList>
    </citation>
    <scope>NUCLEOTIDE SEQUENCE [LARGE SCALE GENOMIC DNA]</scope>
    <source>
        <strain evidence="6 7">IHEM 14462</strain>
    </source>
</reference>
<keyword evidence="4 6" id="KW-0413">Isomerase</keyword>
<evidence type="ECO:0000256" key="2">
    <source>
        <dbReference type="ARBA" id="ARBA00012028"/>
    </source>
</evidence>
<evidence type="ECO:0000313" key="6">
    <source>
        <dbReference type="EMBL" id="KEZ45106.1"/>
    </source>
</evidence>
<accession>A0A084GCP4</accession>
<gene>
    <name evidence="6" type="ORF">SAPIO_CDS2538</name>
</gene>
<dbReference type="SUPFAM" id="SSF53254">
    <property type="entry name" value="Phosphoglycerate mutase-like"/>
    <property type="match status" value="1"/>
</dbReference>
<dbReference type="KEGG" id="sapo:SAPIO_CDS2538"/>
<dbReference type="InterPro" id="IPR013078">
    <property type="entry name" value="His_Pase_superF_clade-1"/>
</dbReference>
<keyword evidence="3" id="KW-0324">Glycolysis</keyword>
<proteinExistence type="inferred from homology"/>
<dbReference type="Proteomes" id="UP000028545">
    <property type="component" value="Unassembled WGS sequence"/>
</dbReference>
<dbReference type="PANTHER" id="PTHR11931">
    <property type="entry name" value="PHOSPHOGLYCERATE MUTASE"/>
    <property type="match status" value="1"/>
</dbReference>
<evidence type="ECO:0000256" key="5">
    <source>
        <dbReference type="PIRSR" id="PIRSR613078-2"/>
    </source>
</evidence>
<keyword evidence="7" id="KW-1185">Reference proteome</keyword>
<dbReference type="HOGENOM" id="CLU_2074486_0_0_1"/>
<dbReference type="OrthoDB" id="4818801at2759"/>
<name>A0A084GCP4_PSEDA</name>
<evidence type="ECO:0000256" key="3">
    <source>
        <dbReference type="ARBA" id="ARBA00023152"/>
    </source>
</evidence>
<evidence type="ECO:0000256" key="1">
    <source>
        <dbReference type="ARBA" id="ARBA00006717"/>
    </source>
</evidence>
<dbReference type="EMBL" id="JOWA01000086">
    <property type="protein sequence ID" value="KEZ45106.1"/>
    <property type="molecule type" value="Genomic_DNA"/>
</dbReference>
<dbReference type="GO" id="GO:0006096">
    <property type="term" value="P:glycolytic process"/>
    <property type="evidence" value="ECO:0007669"/>
    <property type="project" value="UniProtKB-KW"/>
</dbReference>
<organism evidence="6 7">
    <name type="scientific">Pseudallescheria apiosperma</name>
    <name type="common">Scedosporium apiospermum</name>
    <dbReference type="NCBI Taxonomy" id="563466"/>
    <lineage>
        <taxon>Eukaryota</taxon>
        <taxon>Fungi</taxon>
        <taxon>Dikarya</taxon>
        <taxon>Ascomycota</taxon>
        <taxon>Pezizomycotina</taxon>
        <taxon>Sordariomycetes</taxon>
        <taxon>Hypocreomycetidae</taxon>
        <taxon>Microascales</taxon>
        <taxon>Microascaceae</taxon>
        <taxon>Scedosporium</taxon>
    </lineage>
</organism>
<dbReference type="CDD" id="cd07067">
    <property type="entry name" value="HP_PGM_like"/>
    <property type="match status" value="1"/>
</dbReference>
<evidence type="ECO:0000256" key="4">
    <source>
        <dbReference type="ARBA" id="ARBA00023235"/>
    </source>
</evidence>
<sequence>MTSSSFGLTSQAVSAGEIPKAEGWDFDLCYTSVLNRAIHTLWDMLNEIYRTWLPVVKDYRLNECHHGALQGLNKGRDGQAVRRRAGADLLYRQLWNPPTLLASVPTVAMPICSPNRFP</sequence>
<comment type="similarity">
    <text evidence="1">Belongs to the phosphoglycerate mutase family. BPG-dependent PGAM subfamily.</text>
</comment>
<dbReference type="InterPro" id="IPR005952">
    <property type="entry name" value="Phosphogly_mut1"/>
</dbReference>
<dbReference type="Pfam" id="PF00300">
    <property type="entry name" value="His_Phos_1"/>
    <property type="match status" value="1"/>
</dbReference>
<evidence type="ECO:0000313" key="7">
    <source>
        <dbReference type="Proteomes" id="UP000028545"/>
    </source>
</evidence>
<dbReference type="GO" id="GO:0004619">
    <property type="term" value="F:phosphoglycerate mutase activity"/>
    <property type="evidence" value="ECO:0007669"/>
    <property type="project" value="UniProtKB-EC"/>
</dbReference>
<dbReference type="VEuPathDB" id="FungiDB:SAPIO_CDS2538"/>
<dbReference type="Gene3D" id="3.40.50.1240">
    <property type="entry name" value="Phosphoglycerate mutase-like"/>
    <property type="match status" value="1"/>
</dbReference>
<dbReference type="EC" id="5.4.2.11" evidence="2"/>
<dbReference type="AlphaFoldDB" id="A0A084GCP4"/>
<comment type="caution">
    <text evidence="6">The sequence shown here is derived from an EMBL/GenBank/DDBJ whole genome shotgun (WGS) entry which is preliminary data.</text>
</comment>
<dbReference type="GeneID" id="27721610"/>
<protein>
    <recommendedName>
        <fullName evidence="2">phosphoglycerate mutase (2,3-diphosphoglycerate-dependent)</fullName>
        <ecNumber evidence="2">5.4.2.11</ecNumber>
    </recommendedName>
</protein>
<dbReference type="InterPro" id="IPR029033">
    <property type="entry name" value="His_PPase_superfam"/>
</dbReference>
<feature type="binding site" evidence="5">
    <location>
        <position position="36"/>
    </location>
    <ligand>
        <name>substrate</name>
    </ligand>
</feature>
<feature type="binding site" evidence="5">
    <location>
        <position position="74"/>
    </location>
    <ligand>
        <name>substrate</name>
    </ligand>
</feature>
<dbReference type="RefSeq" id="XP_016644905.1">
    <property type="nucleotide sequence ID" value="XM_016785529.1"/>
</dbReference>